<evidence type="ECO:0008006" key="3">
    <source>
        <dbReference type="Google" id="ProtNLM"/>
    </source>
</evidence>
<gene>
    <name evidence="1" type="ORF">ANN_06850</name>
</gene>
<comment type="caution">
    <text evidence="1">The sequence shown here is derived from an EMBL/GenBank/DDBJ whole genome shotgun (WGS) entry which is preliminary data.</text>
</comment>
<proteinExistence type="predicted"/>
<protein>
    <recommendedName>
        <fullName evidence="3">Tick transposon</fullName>
    </recommendedName>
</protein>
<organism evidence="1 2">
    <name type="scientific">Periplaneta americana</name>
    <name type="common">American cockroach</name>
    <name type="synonym">Blatta americana</name>
    <dbReference type="NCBI Taxonomy" id="6978"/>
    <lineage>
        <taxon>Eukaryota</taxon>
        <taxon>Metazoa</taxon>
        <taxon>Ecdysozoa</taxon>
        <taxon>Arthropoda</taxon>
        <taxon>Hexapoda</taxon>
        <taxon>Insecta</taxon>
        <taxon>Pterygota</taxon>
        <taxon>Neoptera</taxon>
        <taxon>Polyneoptera</taxon>
        <taxon>Dictyoptera</taxon>
        <taxon>Blattodea</taxon>
        <taxon>Blattoidea</taxon>
        <taxon>Blattidae</taxon>
        <taxon>Blattinae</taxon>
        <taxon>Periplaneta</taxon>
    </lineage>
</organism>
<dbReference type="Proteomes" id="UP001148838">
    <property type="component" value="Unassembled WGS sequence"/>
</dbReference>
<keyword evidence="2" id="KW-1185">Reference proteome</keyword>
<name>A0ABQ8TGE0_PERAM</name>
<accession>A0ABQ8TGE0</accession>
<sequence>MAGLCEGGNEPVGSLKAMRSVPGRAFSTTRCRQPDCNETETLGHVLGFCRKGKLLHNNRHHRVPGAVACFLRNKDLEVHEEVTVFLKRTLTEKQTL</sequence>
<dbReference type="EMBL" id="JAJSOF020000011">
    <property type="protein sequence ID" value="KAJ4445051.1"/>
    <property type="molecule type" value="Genomic_DNA"/>
</dbReference>
<evidence type="ECO:0000313" key="2">
    <source>
        <dbReference type="Proteomes" id="UP001148838"/>
    </source>
</evidence>
<reference evidence="1 2" key="1">
    <citation type="journal article" date="2022" name="Allergy">
        <title>Genome assembly and annotation of Periplaneta americana reveal a comprehensive cockroach allergen profile.</title>
        <authorList>
            <person name="Wang L."/>
            <person name="Xiong Q."/>
            <person name="Saelim N."/>
            <person name="Wang L."/>
            <person name="Nong W."/>
            <person name="Wan A.T."/>
            <person name="Shi M."/>
            <person name="Liu X."/>
            <person name="Cao Q."/>
            <person name="Hui J.H.L."/>
            <person name="Sookrung N."/>
            <person name="Leung T.F."/>
            <person name="Tungtrongchitr A."/>
            <person name="Tsui S.K.W."/>
        </authorList>
    </citation>
    <scope>NUCLEOTIDE SEQUENCE [LARGE SCALE GENOMIC DNA]</scope>
    <source>
        <strain evidence="1">PWHHKU_190912</strain>
    </source>
</reference>
<evidence type="ECO:0000313" key="1">
    <source>
        <dbReference type="EMBL" id="KAJ4445051.1"/>
    </source>
</evidence>